<evidence type="ECO:0000256" key="2">
    <source>
        <dbReference type="ARBA" id="ARBA00009359"/>
    </source>
</evidence>
<dbReference type="PANTHER" id="PTHR28680">
    <property type="entry name" value="CENTROMERE PROTEIN X"/>
    <property type="match status" value="1"/>
</dbReference>
<protein>
    <recommendedName>
        <fullName evidence="10">Centromere protein X</fullName>
    </recommendedName>
</protein>
<evidence type="ECO:0000256" key="7">
    <source>
        <dbReference type="SAM" id="MobiDB-lite"/>
    </source>
</evidence>
<accession>A0ABR2XRQ0</accession>
<proteinExistence type="inferred from homology"/>
<comment type="similarity">
    <text evidence="2">Belongs to the CENP-X/MHF2 family.</text>
</comment>
<dbReference type="Proteomes" id="UP001465668">
    <property type="component" value="Unassembled WGS sequence"/>
</dbReference>
<evidence type="ECO:0000256" key="6">
    <source>
        <dbReference type="ARBA" id="ARBA00023242"/>
    </source>
</evidence>
<dbReference type="Pfam" id="PF09415">
    <property type="entry name" value="CENP-X"/>
    <property type="match status" value="1"/>
</dbReference>
<keyword evidence="4" id="KW-0238">DNA-binding</keyword>
<sequence length="175" mass="19138">MPPNQANASARPRGRPPGSANKTKGKNTTPRAQASTGFSRPSVGSASTSRQAQKRSEPEPDSEPDPFADSQDAMDASRDSANHNTQSEEEEEEEEEDDDDDEPQATIPPELLTRLLHEFFEKDGTRISKGANEAVAKYMDIFVREAIARAAVEKEGGFLEVDDLEKIAPQLLLDL</sequence>
<comment type="subcellular location">
    <subcellularLocation>
        <location evidence="1">Nucleus</location>
    </subcellularLocation>
</comment>
<evidence type="ECO:0000256" key="5">
    <source>
        <dbReference type="ARBA" id="ARBA00023204"/>
    </source>
</evidence>
<feature type="compositionally biased region" description="Acidic residues" evidence="7">
    <location>
        <begin position="87"/>
        <end position="103"/>
    </location>
</feature>
<dbReference type="EMBL" id="JARVKM010000027">
    <property type="protein sequence ID" value="KAK9776491.1"/>
    <property type="molecule type" value="Genomic_DNA"/>
</dbReference>
<dbReference type="InterPro" id="IPR018552">
    <property type="entry name" value="CENP-X"/>
</dbReference>
<organism evidence="8 9">
    <name type="scientific">Seiridium cardinale</name>
    <dbReference type="NCBI Taxonomy" id="138064"/>
    <lineage>
        <taxon>Eukaryota</taxon>
        <taxon>Fungi</taxon>
        <taxon>Dikarya</taxon>
        <taxon>Ascomycota</taxon>
        <taxon>Pezizomycotina</taxon>
        <taxon>Sordariomycetes</taxon>
        <taxon>Xylariomycetidae</taxon>
        <taxon>Amphisphaeriales</taxon>
        <taxon>Sporocadaceae</taxon>
        <taxon>Seiridium</taxon>
    </lineage>
</organism>
<name>A0ABR2XRQ0_9PEZI</name>
<evidence type="ECO:0000313" key="9">
    <source>
        <dbReference type="Proteomes" id="UP001465668"/>
    </source>
</evidence>
<feature type="region of interest" description="Disordered" evidence="7">
    <location>
        <begin position="1"/>
        <end position="111"/>
    </location>
</feature>
<keyword evidence="3" id="KW-0227">DNA damage</keyword>
<dbReference type="PANTHER" id="PTHR28680:SF1">
    <property type="entry name" value="CENTROMERE PROTEIN X"/>
    <property type="match status" value="1"/>
</dbReference>
<comment type="caution">
    <text evidence="8">The sequence shown here is derived from an EMBL/GenBank/DDBJ whole genome shotgun (WGS) entry which is preliminary data.</text>
</comment>
<keyword evidence="5" id="KW-0234">DNA repair</keyword>
<gene>
    <name evidence="8" type="ORF">SCAR479_06814</name>
</gene>
<keyword evidence="9" id="KW-1185">Reference proteome</keyword>
<keyword evidence="6" id="KW-0539">Nucleus</keyword>
<evidence type="ECO:0008006" key="10">
    <source>
        <dbReference type="Google" id="ProtNLM"/>
    </source>
</evidence>
<evidence type="ECO:0000256" key="4">
    <source>
        <dbReference type="ARBA" id="ARBA00023125"/>
    </source>
</evidence>
<dbReference type="CDD" id="cd22921">
    <property type="entry name" value="HFD_CENP-X"/>
    <property type="match status" value="1"/>
</dbReference>
<reference evidence="8 9" key="1">
    <citation type="submission" date="2024-02" db="EMBL/GenBank/DDBJ databases">
        <title>First draft genome assembly of two strains of Seiridium cardinale.</title>
        <authorList>
            <person name="Emiliani G."/>
            <person name="Scali E."/>
        </authorList>
    </citation>
    <scope>NUCLEOTIDE SEQUENCE [LARGE SCALE GENOMIC DNA]</scope>
    <source>
        <strain evidence="8 9">BM-138-000479</strain>
    </source>
</reference>
<dbReference type="Gene3D" id="6.10.130.30">
    <property type="match status" value="1"/>
</dbReference>
<evidence type="ECO:0000256" key="1">
    <source>
        <dbReference type="ARBA" id="ARBA00004123"/>
    </source>
</evidence>
<evidence type="ECO:0000256" key="3">
    <source>
        <dbReference type="ARBA" id="ARBA00022763"/>
    </source>
</evidence>
<evidence type="ECO:0000313" key="8">
    <source>
        <dbReference type="EMBL" id="KAK9776491.1"/>
    </source>
</evidence>
<feature type="compositionally biased region" description="Polar residues" evidence="7">
    <location>
        <begin position="20"/>
        <end position="51"/>
    </location>
</feature>